<feature type="region of interest" description="Disordered" evidence="1">
    <location>
        <begin position="106"/>
        <end position="148"/>
    </location>
</feature>
<feature type="compositionally biased region" description="Low complexity" evidence="1">
    <location>
        <begin position="129"/>
        <end position="141"/>
    </location>
</feature>
<keyword evidence="2" id="KW-0560">Oxidoreductase</keyword>
<dbReference type="Proteomes" id="UP001232245">
    <property type="component" value="Unassembled WGS sequence"/>
</dbReference>
<feature type="compositionally biased region" description="Polar residues" evidence="1">
    <location>
        <begin position="106"/>
        <end position="128"/>
    </location>
</feature>
<proteinExistence type="predicted"/>
<organism evidence="2 3">
    <name type="scientific">Metabacillus niabensis</name>
    <dbReference type="NCBI Taxonomy" id="324854"/>
    <lineage>
        <taxon>Bacteria</taxon>
        <taxon>Bacillati</taxon>
        <taxon>Bacillota</taxon>
        <taxon>Bacilli</taxon>
        <taxon>Bacillales</taxon>
        <taxon>Bacillaceae</taxon>
        <taxon>Metabacillus</taxon>
    </lineage>
</organism>
<evidence type="ECO:0000313" key="3">
    <source>
        <dbReference type="Proteomes" id="UP001232245"/>
    </source>
</evidence>
<reference evidence="2 3" key="1">
    <citation type="submission" date="2023-07" db="EMBL/GenBank/DDBJ databases">
        <title>Genomic Encyclopedia of Type Strains, Phase IV (KMG-IV): sequencing the most valuable type-strain genomes for metagenomic binning, comparative biology and taxonomic classification.</title>
        <authorList>
            <person name="Goeker M."/>
        </authorList>
    </citation>
    <scope>NUCLEOTIDE SEQUENCE [LARGE SCALE GENOMIC DNA]</scope>
    <source>
        <strain evidence="2 3">DSM 17723</strain>
    </source>
</reference>
<keyword evidence="3" id="KW-1185">Reference proteome</keyword>
<protein>
    <submittedName>
        <fullName evidence="2">Alkylated DNA repair dioxygenase AlkB</fullName>
    </submittedName>
</protein>
<dbReference type="RefSeq" id="WP_174881470.1">
    <property type="nucleotide sequence ID" value="NZ_CADEPK010000360.1"/>
</dbReference>
<keyword evidence="2" id="KW-0223">Dioxygenase</keyword>
<sequence>MSSKLTDQLYKELKKLAQGGEARINEFIQNQLNNESLVKLAADQSAVTGEVLRQLQRYQEIITTALRIPTKDDVANVAKLVLQLEEKMDLLEDYLRQLQNAPVATQAVSNREQSSVSQRLNKSKASVASLSQKQSEKSSSSPDTTTNPRENILAFLREQVDVGVNRQPLNDQQEAENNQTQEAPIEVLKRRLKNIG</sequence>
<dbReference type="EMBL" id="JAUSTZ010000006">
    <property type="protein sequence ID" value="MDQ0226786.1"/>
    <property type="molecule type" value="Genomic_DNA"/>
</dbReference>
<evidence type="ECO:0000256" key="1">
    <source>
        <dbReference type="SAM" id="MobiDB-lite"/>
    </source>
</evidence>
<name>A0ABT9Z3F1_9BACI</name>
<evidence type="ECO:0000313" key="2">
    <source>
        <dbReference type="EMBL" id="MDQ0226786.1"/>
    </source>
</evidence>
<comment type="caution">
    <text evidence="2">The sequence shown here is derived from an EMBL/GenBank/DDBJ whole genome shotgun (WGS) entry which is preliminary data.</text>
</comment>
<dbReference type="GO" id="GO:0051213">
    <property type="term" value="F:dioxygenase activity"/>
    <property type="evidence" value="ECO:0007669"/>
    <property type="project" value="UniProtKB-KW"/>
</dbReference>
<gene>
    <name evidence="2" type="ORF">J2S02_003131</name>
</gene>
<accession>A0ABT9Z3F1</accession>